<proteinExistence type="predicted"/>
<dbReference type="OrthoDB" id="6124616at2759"/>
<keyword evidence="1" id="KW-0472">Membrane</keyword>
<keyword evidence="1" id="KW-0812">Transmembrane</keyword>
<dbReference type="EMBL" id="CAJHNH020000480">
    <property type="protein sequence ID" value="CAG5117971.1"/>
    <property type="molecule type" value="Genomic_DNA"/>
</dbReference>
<dbReference type="AlphaFoldDB" id="A0A8S3YRK8"/>
<evidence type="ECO:0000313" key="3">
    <source>
        <dbReference type="Proteomes" id="UP000678393"/>
    </source>
</evidence>
<feature type="transmembrane region" description="Helical" evidence="1">
    <location>
        <begin position="163"/>
        <end position="186"/>
    </location>
</feature>
<evidence type="ECO:0000256" key="1">
    <source>
        <dbReference type="SAM" id="Phobius"/>
    </source>
</evidence>
<dbReference type="Proteomes" id="UP000678393">
    <property type="component" value="Unassembled WGS sequence"/>
</dbReference>
<accession>A0A8S3YRK8</accession>
<keyword evidence="3" id="KW-1185">Reference proteome</keyword>
<gene>
    <name evidence="2" type="ORF">CUNI_LOCUS3529</name>
</gene>
<protein>
    <submittedName>
        <fullName evidence="2">Uncharacterized protein</fullName>
    </submittedName>
</protein>
<keyword evidence="1" id="KW-1133">Transmembrane helix</keyword>
<name>A0A8S3YRK8_9EUPU</name>
<organism evidence="2 3">
    <name type="scientific">Candidula unifasciata</name>
    <dbReference type="NCBI Taxonomy" id="100452"/>
    <lineage>
        <taxon>Eukaryota</taxon>
        <taxon>Metazoa</taxon>
        <taxon>Spiralia</taxon>
        <taxon>Lophotrochozoa</taxon>
        <taxon>Mollusca</taxon>
        <taxon>Gastropoda</taxon>
        <taxon>Heterobranchia</taxon>
        <taxon>Euthyneura</taxon>
        <taxon>Panpulmonata</taxon>
        <taxon>Eupulmonata</taxon>
        <taxon>Stylommatophora</taxon>
        <taxon>Helicina</taxon>
        <taxon>Helicoidea</taxon>
        <taxon>Geomitridae</taxon>
        <taxon>Candidula</taxon>
    </lineage>
</organism>
<feature type="transmembrane region" description="Helical" evidence="1">
    <location>
        <begin position="12"/>
        <end position="37"/>
    </location>
</feature>
<evidence type="ECO:0000313" key="2">
    <source>
        <dbReference type="EMBL" id="CAG5117971.1"/>
    </source>
</evidence>
<comment type="caution">
    <text evidence="2">The sequence shown here is derived from an EMBL/GenBank/DDBJ whole genome shotgun (WGS) entry which is preliminary data.</text>
</comment>
<dbReference type="Gene3D" id="1.20.140.150">
    <property type="match status" value="1"/>
</dbReference>
<reference evidence="2" key="1">
    <citation type="submission" date="2021-04" db="EMBL/GenBank/DDBJ databases">
        <authorList>
            <consortium name="Molecular Ecology Group"/>
        </authorList>
    </citation>
    <scope>NUCLEOTIDE SEQUENCE</scope>
</reference>
<feature type="transmembrane region" description="Helical" evidence="1">
    <location>
        <begin position="96"/>
        <end position="116"/>
    </location>
</feature>
<sequence length="206" mass="22305">MRAEKQKTEMVVYIITSLLTIAGTALCLVGLLLPYWYTSIILEGIVDVGTANLGLWQDQYCAKNSSCQSTWMSAGSHARPEYMEFPSWMVIQGIETAGAVAAVLSVVSLAPFWAVFRSNNSFVRNTIYGIFFVTSLVASFLSVIGCLVIASVGSNAHIRKVDFAPFFSGIGGTVIFIALGVACTICRYDPTYGTLENPVSPKFSRA</sequence>
<feature type="transmembrane region" description="Helical" evidence="1">
    <location>
        <begin position="128"/>
        <end position="151"/>
    </location>
</feature>